<sequence length="344" mass="39916">MSCTAIQLVTDKNEIFWGRTQDFERYFEYSGVKIPRNWNYNSLFTPIKTKYAVMGIVWAEENVKQYPVVLDGINEKGLVGGSFYFDYFYDYRPAKEIRNSGKTPLRGEELATWILINYKDCEDIVSNLNNDIGVTSEKGPMMGISVPQHVVFQDKTGRSVVIEPSKPNGFDIYENKVGVFTNQPKFDWHVSNLKAHLERSSNRKFDYSINEEIEPFKMEEFTTGLLGVPSDFKPESRFLRAAYHKLHSIEVTRENALHQLIHLLGTVNNPRGSLRISVGRGGVDLPWTQYSSFYDVTNKYLYVYFYGNRTLQRLSFKESDYSKSDIEYFAFRENEVVIDIDSEK</sequence>
<dbReference type="InterPro" id="IPR029132">
    <property type="entry name" value="CBAH/NAAA_C"/>
</dbReference>
<dbReference type="EC" id="3.-.-.-" evidence="4"/>
<dbReference type="PANTHER" id="PTHR35527">
    <property type="entry name" value="CHOLOYLGLYCINE HYDROLASE"/>
    <property type="match status" value="1"/>
</dbReference>
<reference evidence="4 5" key="1">
    <citation type="submission" date="2014-08" db="EMBL/GenBank/DDBJ databases">
        <title>Genome sequence of Tetragenococcus muriaticus.</title>
        <authorList>
            <person name="Chuea-nongthon C."/>
            <person name="Rodtong S."/>
            <person name="Yongsawatdigul J."/>
            <person name="Steele J.L."/>
            <person name="Liu X.-y."/>
            <person name="Speers J."/>
            <person name="Glasner J.D."/>
            <person name="Neeno-Eckwall E.C."/>
        </authorList>
    </citation>
    <scope>NUCLEOTIDE SEQUENCE [LARGE SCALE GENOMIC DNA]</scope>
    <source>
        <strain evidence="4 5">3MR10-3</strain>
    </source>
</reference>
<accession>A0A091CC12</accession>
<evidence type="ECO:0000259" key="3">
    <source>
        <dbReference type="Pfam" id="PF02275"/>
    </source>
</evidence>
<dbReference type="Pfam" id="PF02275">
    <property type="entry name" value="CBAH"/>
    <property type="match status" value="1"/>
</dbReference>
<proteinExistence type="inferred from homology"/>
<dbReference type="EC" id="3.5.1.24" evidence="4"/>
<protein>
    <submittedName>
        <fullName evidence="4">Choloylglycine hydrolase</fullName>
        <ecNumber evidence="4">3.-.-.-</ecNumber>
        <ecNumber evidence="4">3.5.1.24</ecNumber>
    </submittedName>
</protein>
<evidence type="ECO:0000313" key="5">
    <source>
        <dbReference type="Proteomes" id="UP000029381"/>
    </source>
</evidence>
<comment type="similarity">
    <text evidence="1">Belongs to the peptidase C59 family.</text>
</comment>
<dbReference type="PANTHER" id="PTHR35527:SF2">
    <property type="entry name" value="HYDROLASE"/>
    <property type="match status" value="1"/>
</dbReference>
<evidence type="ECO:0000256" key="2">
    <source>
        <dbReference type="ARBA" id="ARBA00022801"/>
    </source>
</evidence>
<dbReference type="EMBL" id="JPVT01000213">
    <property type="protein sequence ID" value="KFN89528.1"/>
    <property type="molecule type" value="Genomic_DNA"/>
</dbReference>
<dbReference type="RefSeq" id="WP_028789813.1">
    <property type="nucleotide sequence ID" value="NZ_JPVT01000213.1"/>
</dbReference>
<dbReference type="InterPro" id="IPR052193">
    <property type="entry name" value="Peptidase_C59"/>
</dbReference>
<dbReference type="GO" id="GO:0045302">
    <property type="term" value="F:choloylglycine hydrolase activity"/>
    <property type="evidence" value="ECO:0007669"/>
    <property type="project" value="UniProtKB-EC"/>
</dbReference>
<evidence type="ECO:0000256" key="1">
    <source>
        <dbReference type="ARBA" id="ARBA00006625"/>
    </source>
</evidence>
<dbReference type="SUPFAM" id="SSF56235">
    <property type="entry name" value="N-terminal nucleophile aminohydrolases (Ntn hydrolases)"/>
    <property type="match status" value="1"/>
</dbReference>
<keyword evidence="2 4" id="KW-0378">Hydrolase</keyword>
<name>A0A091CC12_9ENTE</name>
<gene>
    <name evidence="4" type="ORF">TMU3MR103_1965</name>
</gene>
<dbReference type="AlphaFoldDB" id="A0A091CC12"/>
<comment type="caution">
    <text evidence="4">The sequence shown here is derived from an EMBL/GenBank/DDBJ whole genome shotgun (WGS) entry which is preliminary data.</text>
</comment>
<feature type="domain" description="Choloylglycine hydrolase/NAAA C-terminal" evidence="3">
    <location>
        <begin position="3"/>
        <end position="321"/>
    </location>
</feature>
<dbReference type="PATRIC" id="fig|1302648.3.peg.1925"/>
<keyword evidence="5" id="KW-1185">Reference proteome</keyword>
<dbReference type="Gene3D" id="3.60.60.10">
    <property type="entry name" value="Penicillin V Acylase, Chain A"/>
    <property type="match status" value="1"/>
</dbReference>
<dbReference type="InterPro" id="IPR029055">
    <property type="entry name" value="Ntn_hydrolases_N"/>
</dbReference>
<dbReference type="Proteomes" id="UP000029381">
    <property type="component" value="Unassembled WGS sequence"/>
</dbReference>
<evidence type="ECO:0000313" key="4">
    <source>
        <dbReference type="EMBL" id="KFN89528.1"/>
    </source>
</evidence>
<organism evidence="4 5">
    <name type="scientific">Tetragenococcus muriaticus 3MR10-3</name>
    <dbReference type="NCBI Taxonomy" id="1302648"/>
    <lineage>
        <taxon>Bacteria</taxon>
        <taxon>Bacillati</taxon>
        <taxon>Bacillota</taxon>
        <taxon>Bacilli</taxon>
        <taxon>Lactobacillales</taxon>
        <taxon>Enterococcaceae</taxon>
        <taxon>Tetragenococcus</taxon>
    </lineage>
</organism>